<evidence type="ECO:0008006" key="3">
    <source>
        <dbReference type="Google" id="ProtNLM"/>
    </source>
</evidence>
<dbReference type="Proteomes" id="UP000289238">
    <property type="component" value="Unassembled WGS sequence"/>
</dbReference>
<comment type="caution">
    <text evidence="1">The sequence shown here is derived from an EMBL/GenBank/DDBJ whole genome shotgun (WGS) entry which is preliminary data.</text>
</comment>
<keyword evidence="2" id="KW-1185">Reference proteome</keyword>
<organism evidence="1 2">
    <name type="scientific">Leeuwenhoekiella aequorea</name>
    <dbReference type="NCBI Taxonomy" id="283736"/>
    <lineage>
        <taxon>Bacteria</taxon>
        <taxon>Pseudomonadati</taxon>
        <taxon>Bacteroidota</taxon>
        <taxon>Flavobacteriia</taxon>
        <taxon>Flavobacteriales</taxon>
        <taxon>Flavobacteriaceae</taxon>
        <taxon>Leeuwenhoekiella</taxon>
    </lineage>
</organism>
<evidence type="ECO:0000313" key="1">
    <source>
        <dbReference type="EMBL" id="RXG24480.1"/>
    </source>
</evidence>
<gene>
    <name evidence="1" type="ORF">DSM00_269</name>
</gene>
<dbReference type="EMBL" id="QOVM01000001">
    <property type="protein sequence ID" value="RXG24480.1"/>
    <property type="molecule type" value="Genomic_DNA"/>
</dbReference>
<dbReference type="OrthoDB" id="1452674at2"/>
<protein>
    <recommendedName>
        <fullName evidence="3">Lipoprotein</fullName>
    </recommendedName>
</protein>
<dbReference type="RefSeq" id="WP_128756218.1">
    <property type="nucleotide sequence ID" value="NZ_JASMRS010000001.1"/>
</dbReference>
<dbReference type="AlphaFoldDB" id="A0A4Q0PCD9"/>
<accession>A0A4Q0PCD9</accession>
<reference evidence="1 2" key="1">
    <citation type="submission" date="2018-07" db="EMBL/GenBank/DDBJ databases">
        <title>Leeuwenhoekiella genomics.</title>
        <authorList>
            <person name="Tahon G."/>
            <person name="Willems A."/>
        </authorList>
    </citation>
    <scope>NUCLEOTIDE SEQUENCE [LARGE SCALE GENOMIC DNA]</scope>
    <source>
        <strain evidence="1 2">LMG 22550</strain>
    </source>
</reference>
<proteinExistence type="predicted"/>
<evidence type="ECO:0000313" key="2">
    <source>
        <dbReference type="Proteomes" id="UP000289238"/>
    </source>
</evidence>
<dbReference type="PROSITE" id="PS51257">
    <property type="entry name" value="PROKAR_LIPOPROTEIN"/>
    <property type="match status" value="1"/>
</dbReference>
<name>A0A4Q0PCD9_9FLAO</name>
<sequence length="147" mass="16676">MKTNFVILIIALTTLLSCKNKGASDSQDLVLRANVEQLEPNAKEAVKMWDGYLALEKTIILISNTNALNAVDLRSNLAISCNSMSQNIPENLELPEIKSQVDKVNEEVKEFYIEVNRDETREAVVQNHLKTIYRAFDTLNKEINHIM</sequence>